<dbReference type="eggNOG" id="COG1413">
    <property type="taxonomic scope" value="Bacteria"/>
</dbReference>
<evidence type="ECO:0008006" key="4">
    <source>
        <dbReference type="Google" id="ProtNLM"/>
    </source>
</evidence>
<comment type="caution">
    <text evidence="2">The sequence shown here is derived from an EMBL/GenBank/DDBJ whole genome shotgun (WGS) entry which is preliminary data.</text>
</comment>
<dbReference type="EMBL" id="AANZ01000006">
    <property type="protein sequence ID" value="EAQ80983.1"/>
    <property type="molecule type" value="Genomic_DNA"/>
</dbReference>
<dbReference type="AlphaFoldDB" id="A3ZQP5"/>
<dbReference type="InterPro" id="IPR011989">
    <property type="entry name" value="ARM-like"/>
</dbReference>
<gene>
    <name evidence="2" type="ORF">DSM3645_20467</name>
</gene>
<reference evidence="2 3" key="1">
    <citation type="submission" date="2006-02" db="EMBL/GenBank/DDBJ databases">
        <authorList>
            <person name="Amann R."/>
            <person name="Ferriera S."/>
            <person name="Johnson J."/>
            <person name="Kravitz S."/>
            <person name="Halpern A."/>
            <person name="Remington K."/>
            <person name="Beeson K."/>
            <person name="Tran B."/>
            <person name="Rogers Y.-H."/>
            <person name="Friedman R."/>
            <person name="Venter J.C."/>
        </authorList>
    </citation>
    <scope>NUCLEOTIDE SEQUENCE [LARGE SCALE GENOMIC DNA]</scope>
    <source>
        <strain evidence="2 3">DSM 3645</strain>
    </source>
</reference>
<evidence type="ECO:0000256" key="1">
    <source>
        <dbReference type="SAM" id="MobiDB-lite"/>
    </source>
</evidence>
<protein>
    <recommendedName>
        <fullName evidence="4">HEAT repeat protein</fullName>
    </recommendedName>
</protein>
<dbReference type="STRING" id="314230.DSM3645_20467"/>
<proteinExistence type="predicted"/>
<evidence type="ECO:0000313" key="2">
    <source>
        <dbReference type="EMBL" id="EAQ80983.1"/>
    </source>
</evidence>
<dbReference type="RefSeq" id="WP_002651990.1">
    <property type="nucleotide sequence ID" value="NZ_CH672376.1"/>
</dbReference>
<dbReference type="HOGENOM" id="CLU_503155_0_0_0"/>
<dbReference type="Pfam" id="PF13646">
    <property type="entry name" value="HEAT_2"/>
    <property type="match status" value="1"/>
</dbReference>
<dbReference type="InterPro" id="IPR016024">
    <property type="entry name" value="ARM-type_fold"/>
</dbReference>
<accession>A3ZQP5</accession>
<feature type="region of interest" description="Disordered" evidence="1">
    <location>
        <begin position="519"/>
        <end position="541"/>
    </location>
</feature>
<organism evidence="2 3">
    <name type="scientific">Blastopirellula marina DSM 3645</name>
    <dbReference type="NCBI Taxonomy" id="314230"/>
    <lineage>
        <taxon>Bacteria</taxon>
        <taxon>Pseudomonadati</taxon>
        <taxon>Planctomycetota</taxon>
        <taxon>Planctomycetia</taxon>
        <taxon>Pirellulales</taxon>
        <taxon>Pirellulaceae</taxon>
        <taxon>Blastopirellula</taxon>
    </lineage>
</organism>
<dbReference type="Gene3D" id="1.25.10.10">
    <property type="entry name" value="Leucine-rich Repeat Variant"/>
    <property type="match status" value="2"/>
</dbReference>
<evidence type="ECO:0000313" key="3">
    <source>
        <dbReference type="Proteomes" id="UP000004358"/>
    </source>
</evidence>
<dbReference type="Proteomes" id="UP000004358">
    <property type="component" value="Unassembled WGS sequence"/>
</dbReference>
<dbReference type="SUPFAM" id="SSF48371">
    <property type="entry name" value="ARM repeat"/>
    <property type="match status" value="1"/>
</dbReference>
<sequence>MPQEFEKTYEFLARSGNAAATPVLIAALRSEAIDIRDAAFAAMLQRSSRKAEAYFLEHWETLPDAWRMKIKQQMGAMTTILREHLLSTSRPDCEKASAIALELEDFDLLRTLTTATEDKNNENRDIAGRTLVSLVDRLRKLLDEATDARKRNLVLWRGRAIETLEDSMRRCSTHQSEEIVESFLMLTSREHPMFRHLFDTPTSQVYKIALAILKRTMRPAIVRLILSVFQETAPCATLLGAAAWRCDAGFVTQMLDFFSGGFSEVELRNIKKISRVGWSDGQWELLAGLTGRQQEIALQFLIASSQERDAVFAVIHFLLTQGKSEGRLAAVEALASDRGAVASQLIINATTDEDPEVAAAALRQLRHRGIPGSLKYLLAQLDSEHEIVRLAVRQSLEEFSFAKYLAAFDLMADDRRETTGHLVRKIDEHSDDLLRTELTSDMQSRRRRAIEVVECLGIAAEMEQPLLQLLQCDDYLIRVSAANALAVCKSDKVIAGLREALLDRNVRVQEAAEMSLQTIAENRLTSPPPSRRAKSPAGETE</sequence>
<name>A3ZQP5_9BACT</name>